<evidence type="ECO:0000256" key="9">
    <source>
        <dbReference type="ARBA" id="ARBA00022741"/>
    </source>
</evidence>
<keyword evidence="8 17" id="KW-0548">Nucleotidyltransferase</keyword>
<feature type="compositionally biased region" description="Basic and acidic residues" evidence="15">
    <location>
        <begin position="134"/>
        <end position="151"/>
    </location>
</feature>
<evidence type="ECO:0000256" key="7">
    <source>
        <dbReference type="ARBA" id="ARBA00022679"/>
    </source>
</evidence>
<keyword evidence="11" id="KW-0520">NAD</keyword>
<dbReference type="InterPro" id="IPR014729">
    <property type="entry name" value="Rossmann-like_a/b/a_fold"/>
</dbReference>
<dbReference type="InterPro" id="IPR004821">
    <property type="entry name" value="Cyt_trans-like"/>
</dbReference>
<keyword evidence="5" id="KW-0597">Phosphoprotein</keyword>
<evidence type="ECO:0000259" key="16">
    <source>
        <dbReference type="Pfam" id="PF01467"/>
    </source>
</evidence>
<dbReference type="Proteomes" id="UP000323386">
    <property type="component" value="Unassembled WGS sequence"/>
</dbReference>
<proteinExistence type="inferred from homology"/>
<dbReference type="NCBIfam" id="TIGR00482">
    <property type="entry name" value="nicotinate (nicotinamide) nucleotide adenylyltransferase"/>
    <property type="match status" value="1"/>
</dbReference>
<keyword evidence="10" id="KW-0067">ATP-binding</keyword>
<dbReference type="UniPathway" id="UPA00253">
    <property type="reaction ID" value="UER00332"/>
</dbReference>
<dbReference type="SUPFAM" id="SSF52374">
    <property type="entry name" value="Nucleotidylyl transferase"/>
    <property type="match status" value="1"/>
</dbReference>
<feature type="domain" description="Cytidyltransferase-like" evidence="16">
    <location>
        <begin position="310"/>
        <end position="501"/>
    </location>
</feature>
<dbReference type="Gene3D" id="3.40.50.620">
    <property type="entry name" value="HUPs"/>
    <property type="match status" value="1"/>
</dbReference>
<evidence type="ECO:0000256" key="5">
    <source>
        <dbReference type="ARBA" id="ARBA00022553"/>
    </source>
</evidence>
<dbReference type="GO" id="GO:0009435">
    <property type="term" value="P:NAD+ biosynthetic process"/>
    <property type="evidence" value="ECO:0007669"/>
    <property type="project" value="UniProtKB-UniPathway"/>
</dbReference>
<dbReference type="GO" id="GO:0005524">
    <property type="term" value="F:ATP binding"/>
    <property type="evidence" value="ECO:0007669"/>
    <property type="project" value="UniProtKB-KW"/>
</dbReference>
<feature type="region of interest" description="Disordered" evidence="15">
    <location>
        <begin position="1"/>
        <end position="26"/>
    </location>
</feature>
<dbReference type="GO" id="GO:0000309">
    <property type="term" value="F:nicotinamide-nucleotide adenylyltransferase activity"/>
    <property type="evidence" value="ECO:0007669"/>
    <property type="project" value="UniProtKB-EC"/>
</dbReference>
<evidence type="ECO:0000256" key="15">
    <source>
        <dbReference type="SAM" id="MobiDB-lite"/>
    </source>
</evidence>
<accession>A0A5C3ESD0</accession>
<evidence type="ECO:0000256" key="3">
    <source>
        <dbReference type="ARBA" id="ARBA00005019"/>
    </source>
</evidence>
<dbReference type="OrthoDB" id="422187at2759"/>
<dbReference type="FunFam" id="3.40.50.620:FF:000074">
    <property type="entry name" value="Nicotinamide-nucleotide adenylyltransferase"/>
    <property type="match status" value="1"/>
</dbReference>
<dbReference type="InterPro" id="IPR045094">
    <property type="entry name" value="NMNAT_euk"/>
</dbReference>
<comment type="subcellular location">
    <subcellularLocation>
        <location evidence="1">Nucleus</location>
    </subcellularLocation>
</comment>
<dbReference type="AlphaFoldDB" id="A0A5C3ESD0"/>
<organism evidence="17 18">
    <name type="scientific">Pseudozyma flocculosa</name>
    <dbReference type="NCBI Taxonomy" id="84751"/>
    <lineage>
        <taxon>Eukaryota</taxon>
        <taxon>Fungi</taxon>
        <taxon>Dikarya</taxon>
        <taxon>Basidiomycota</taxon>
        <taxon>Ustilaginomycotina</taxon>
        <taxon>Ustilaginomycetes</taxon>
        <taxon>Ustilaginales</taxon>
        <taxon>Ustilaginaceae</taxon>
        <taxon>Pseudozyma</taxon>
    </lineage>
</organism>
<feature type="compositionally biased region" description="Low complexity" evidence="15">
    <location>
        <begin position="191"/>
        <end position="221"/>
    </location>
</feature>
<reference evidence="17 18" key="1">
    <citation type="submission" date="2018-03" db="EMBL/GenBank/DDBJ databases">
        <authorList>
            <person name="Guldener U."/>
        </authorList>
    </citation>
    <scope>NUCLEOTIDE SEQUENCE [LARGE SCALE GENOMIC DNA]</scope>
    <source>
        <strain evidence="17 18">DAOM196992</strain>
    </source>
</reference>
<gene>
    <name evidence="17" type="ORF">PSFLO_00619</name>
</gene>
<feature type="region of interest" description="Disordered" evidence="15">
    <location>
        <begin position="191"/>
        <end position="289"/>
    </location>
</feature>
<evidence type="ECO:0000256" key="10">
    <source>
        <dbReference type="ARBA" id="ARBA00022840"/>
    </source>
</evidence>
<dbReference type="InterPro" id="IPR005248">
    <property type="entry name" value="NadD/NMNAT"/>
</dbReference>
<dbReference type="PANTHER" id="PTHR12039:SF0">
    <property type="entry name" value="NICOTINAMIDE-NUCLEOTIDE ADENYLYLTRANSFERASE"/>
    <property type="match status" value="1"/>
</dbReference>
<evidence type="ECO:0000256" key="8">
    <source>
        <dbReference type="ARBA" id="ARBA00022695"/>
    </source>
</evidence>
<name>A0A5C3ESD0_9BASI</name>
<comment type="pathway">
    <text evidence="3">Cofactor biosynthesis; NAD(+) biosynthesis; deamido-NAD(+) from nicotinate D-ribonucleotide: step 1/1.</text>
</comment>
<comment type="catalytic activity">
    <reaction evidence="14">
        <text>beta-nicotinamide D-ribonucleotide + ATP + H(+) = diphosphate + NAD(+)</text>
        <dbReference type="Rhea" id="RHEA:21360"/>
        <dbReference type="ChEBI" id="CHEBI:14649"/>
        <dbReference type="ChEBI" id="CHEBI:15378"/>
        <dbReference type="ChEBI" id="CHEBI:30616"/>
        <dbReference type="ChEBI" id="CHEBI:33019"/>
        <dbReference type="ChEBI" id="CHEBI:57540"/>
        <dbReference type="EC" id="2.7.7.1"/>
    </reaction>
</comment>
<feature type="region of interest" description="Disordered" evidence="15">
    <location>
        <begin position="38"/>
        <end position="170"/>
    </location>
</feature>
<protein>
    <submittedName>
        <fullName evidence="17">Probable NMA2 - nicotinate-nucleotide adenylyltransferase</fullName>
    </submittedName>
</protein>
<keyword evidence="12" id="KW-0539">Nucleus</keyword>
<evidence type="ECO:0000313" key="17">
    <source>
        <dbReference type="EMBL" id="SPO35148.1"/>
    </source>
</evidence>
<evidence type="ECO:0000256" key="1">
    <source>
        <dbReference type="ARBA" id="ARBA00004123"/>
    </source>
</evidence>
<evidence type="ECO:0000256" key="2">
    <source>
        <dbReference type="ARBA" id="ARBA00004658"/>
    </source>
</evidence>
<evidence type="ECO:0000256" key="12">
    <source>
        <dbReference type="ARBA" id="ARBA00023242"/>
    </source>
</evidence>
<keyword evidence="18" id="KW-1185">Reference proteome</keyword>
<dbReference type="EMBL" id="OOIP01000001">
    <property type="protein sequence ID" value="SPO35148.1"/>
    <property type="molecule type" value="Genomic_DNA"/>
</dbReference>
<evidence type="ECO:0000256" key="14">
    <source>
        <dbReference type="ARBA" id="ARBA00049001"/>
    </source>
</evidence>
<evidence type="ECO:0000256" key="6">
    <source>
        <dbReference type="ARBA" id="ARBA00022642"/>
    </source>
</evidence>
<feature type="compositionally biased region" description="Polar residues" evidence="15">
    <location>
        <begin position="102"/>
        <end position="125"/>
    </location>
</feature>
<dbReference type="GO" id="GO:0004515">
    <property type="term" value="F:nicotinate-nucleotide adenylyltransferase activity"/>
    <property type="evidence" value="ECO:0007669"/>
    <property type="project" value="UniProtKB-EC"/>
</dbReference>
<dbReference type="InterPro" id="IPR051182">
    <property type="entry name" value="Euk_NMN_adenylyltrnsfrase"/>
</dbReference>
<dbReference type="PANTHER" id="PTHR12039">
    <property type="entry name" value="NICOTINAMIDE MONONUCLEOTIDE ADENYLYLTRANSFERASE"/>
    <property type="match status" value="1"/>
</dbReference>
<sequence>MSRQEPTAPMPRMTDSQSGPGGPQSLKFAALSVQSYHLDSPPFTGAAVGGKGPLDEAGQQILDAHHAAGTEAHPSGSRKAASSPLARSRKMTADGDDDPYTRSLSQSGSSQNQHPASANASQQASLDVAGSGQRQRDGDVPDWDLDGKTISREGSSTSLATLGPRKGFSAMTPTASVATTAVTTNGIVAASASGDGASNAGPSVSSRPSGSRRTSPSGQRPTLEASGDGDAGRPDYTQFSEDVDGQEDAASSATGMDEEVDGDEGIVFRGGKLRDGQVPRQGQSKEEYSFPRHRLPTRMRDDSKTPLVIVACGSFSPPTYLHLRIFEMAKDQVVESGKYELLAGYYSPVSDYYKKEGLAKATHRVRMCELAVEKTSTWLMVDAWESLQGEYQRTAVVLDHFDEEINGGPNGGVLLSDGTRKKVKIMLLAGGDLIQSMGEPGVWATVDLHHILGQYGCLIVERTGADVWSFLMSHDLLWKYRRNLKIVKQTIYNDISSSKVRLFVRRGQSIKYLLPNSVINYIEHNGLYRLPDEDALAPPMDTNW</sequence>
<comment type="catalytic activity">
    <reaction evidence="13">
        <text>nicotinate beta-D-ribonucleotide + ATP + H(+) = deamido-NAD(+) + diphosphate</text>
        <dbReference type="Rhea" id="RHEA:22860"/>
        <dbReference type="ChEBI" id="CHEBI:15378"/>
        <dbReference type="ChEBI" id="CHEBI:30616"/>
        <dbReference type="ChEBI" id="CHEBI:33019"/>
        <dbReference type="ChEBI" id="CHEBI:57502"/>
        <dbReference type="ChEBI" id="CHEBI:58437"/>
        <dbReference type="EC" id="2.7.7.18"/>
    </reaction>
</comment>
<dbReference type="CDD" id="cd09286">
    <property type="entry name" value="NMNAT_Eukarya"/>
    <property type="match status" value="1"/>
</dbReference>
<comment type="similarity">
    <text evidence="4">Belongs to the eukaryotic NMN adenylyltransferase family.</text>
</comment>
<dbReference type="Pfam" id="PF01467">
    <property type="entry name" value="CTP_transf_like"/>
    <property type="match status" value="1"/>
</dbReference>
<keyword evidence="9" id="KW-0547">Nucleotide-binding</keyword>
<dbReference type="GO" id="GO:0005634">
    <property type="term" value="C:nucleus"/>
    <property type="evidence" value="ECO:0007669"/>
    <property type="project" value="UniProtKB-SubCell"/>
</dbReference>
<evidence type="ECO:0000256" key="4">
    <source>
        <dbReference type="ARBA" id="ARBA00007064"/>
    </source>
</evidence>
<keyword evidence="7 17" id="KW-0808">Transferase</keyword>
<evidence type="ECO:0000256" key="11">
    <source>
        <dbReference type="ARBA" id="ARBA00023027"/>
    </source>
</evidence>
<evidence type="ECO:0000256" key="13">
    <source>
        <dbReference type="ARBA" id="ARBA00048721"/>
    </source>
</evidence>
<evidence type="ECO:0000313" key="18">
    <source>
        <dbReference type="Proteomes" id="UP000323386"/>
    </source>
</evidence>
<comment type="pathway">
    <text evidence="2">Cofactor biosynthesis; NAD(+) biosynthesis; NAD(+) from nicotinamide D-ribonucleotide: step 1/1.</text>
</comment>
<feature type="compositionally biased region" description="Basic and acidic residues" evidence="15">
    <location>
        <begin position="272"/>
        <end position="289"/>
    </location>
</feature>
<keyword evidence="6" id="KW-0662">Pyridine nucleotide biosynthesis</keyword>